<accession>A0ABQ7F519</accession>
<organism evidence="1 2">
    <name type="scientific">Brassica cretica</name>
    <name type="common">Mustard</name>
    <dbReference type="NCBI Taxonomy" id="69181"/>
    <lineage>
        <taxon>Eukaryota</taxon>
        <taxon>Viridiplantae</taxon>
        <taxon>Streptophyta</taxon>
        <taxon>Embryophyta</taxon>
        <taxon>Tracheophyta</taxon>
        <taxon>Spermatophyta</taxon>
        <taxon>Magnoliopsida</taxon>
        <taxon>eudicotyledons</taxon>
        <taxon>Gunneridae</taxon>
        <taxon>Pentapetalae</taxon>
        <taxon>rosids</taxon>
        <taxon>malvids</taxon>
        <taxon>Brassicales</taxon>
        <taxon>Brassicaceae</taxon>
        <taxon>Brassiceae</taxon>
        <taxon>Brassica</taxon>
    </lineage>
</organism>
<reference evidence="1 2" key="1">
    <citation type="journal article" date="2020" name="BMC Genomics">
        <title>Intraspecific diversification of the crop wild relative Brassica cretica Lam. using demographic model selection.</title>
        <authorList>
            <person name="Kioukis A."/>
            <person name="Michalopoulou V.A."/>
            <person name="Briers L."/>
            <person name="Pirintsos S."/>
            <person name="Studholme D.J."/>
            <person name="Pavlidis P."/>
            <person name="Sarris P.F."/>
        </authorList>
    </citation>
    <scope>NUCLEOTIDE SEQUENCE [LARGE SCALE GENOMIC DNA]</scope>
    <source>
        <strain evidence="2">cv. PFS-1207/04</strain>
    </source>
</reference>
<name>A0ABQ7F519_BRACR</name>
<sequence>MSRWVLFAIRFRAIRLHMITQMHLFFRFLKSIQLMLRRTSTRAIQAGLFYICFKLRVGRRDGLIVLQDDESTGSILFSLRHHEHMMQE</sequence>
<dbReference type="Proteomes" id="UP000266723">
    <property type="component" value="Unassembled WGS sequence"/>
</dbReference>
<gene>
    <name evidence="1" type="ORF">DY000_02047945</name>
</gene>
<comment type="caution">
    <text evidence="1">The sequence shown here is derived from an EMBL/GenBank/DDBJ whole genome shotgun (WGS) entry which is preliminary data.</text>
</comment>
<proteinExistence type="predicted"/>
<evidence type="ECO:0000313" key="2">
    <source>
        <dbReference type="Proteomes" id="UP000266723"/>
    </source>
</evidence>
<keyword evidence="2" id="KW-1185">Reference proteome</keyword>
<dbReference type="EMBL" id="QGKV02000297">
    <property type="protein sequence ID" value="KAF3610652.1"/>
    <property type="molecule type" value="Genomic_DNA"/>
</dbReference>
<protein>
    <recommendedName>
        <fullName evidence="3">Secreted protein</fullName>
    </recommendedName>
</protein>
<evidence type="ECO:0000313" key="1">
    <source>
        <dbReference type="EMBL" id="KAF3610652.1"/>
    </source>
</evidence>
<evidence type="ECO:0008006" key="3">
    <source>
        <dbReference type="Google" id="ProtNLM"/>
    </source>
</evidence>